<gene>
    <name evidence="2" type="ORF">ES332_D12G003100v1</name>
</gene>
<name>A0A5D2I3N2_GOSTO</name>
<protein>
    <submittedName>
        <fullName evidence="2">Uncharacterized protein</fullName>
    </submittedName>
</protein>
<proteinExistence type="predicted"/>
<keyword evidence="1" id="KW-1133">Transmembrane helix</keyword>
<dbReference type="EMBL" id="CM017634">
    <property type="protein sequence ID" value="TYH36890.1"/>
    <property type="molecule type" value="Genomic_DNA"/>
</dbReference>
<evidence type="ECO:0000313" key="3">
    <source>
        <dbReference type="Proteomes" id="UP000322667"/>
    </source>
</evidence>
<keyword evidence="3" id="KW-1185">Reference proteome</keyword>
<feature type="transmembrane region" description="Helical" evidence="1">
    <location>
        <begin position="23"/>
        <end position="41"/>
    </location>
</feature>
<dbReference type="AlphaFoldDB" id="A0A5D2I3N2"/>
<accession>A0A5D2I3N2</accession>
<keyword evidence="1" id="KW-0472">Membrane</keyword>
<sequence>MVTIIYWVHRNIEQEAFSSFDSGIGFLLLQLSLCLNLLFTGCCSVRALMFKVNGIVWYFSLLFFYLQC</sequence>
<evidence type="ECO:0000313" key="2">
    <source>
        <dbReference type="EMBL" id="TYH36890.1"/>
    </source>
</evidence>
<reference evidence="2 3" key="1">
    <citation type="submission" date="2019-07" db="EMBL/GenBank/DDBJ databases">
        <title>WGS assembly of Gossypium tomentosum.</title>
        <authorList>
            <person name="Chen Z.J."/>
            <person name="Sreedasyam A."/>
            <person name="Ando A."/>
            <person name="Song Q."/>
            <person name="De L."/>
            <person name="Hulse-Kemp A."/>
            <person name="Ding M."/>
            <person name="Ye W."/>
            <person name="Kirkbride R."/>
            <person name="Jenkins J."/>
            <person name="Plott C."/>
            <person name="Lovell J."/>
            <person name="Lin Y.-M."/>
            <person name="Vaughn R."/>
            <person name="Liu B."/>
            <person name="Li W."/>
            <person name="Simpson S."/>
            <person name="Scheffler B."/>
            <person name="Saski C."/>
            <person name="Grover C."/>
            <person name="Hu G."/>
            <person name="Conover J."/>
            <person name="Carlson J."/>
            <person name="Shu S."/>
            <person name="Boston L."/>
            <person name="Williams M."/>
            <person name="Peterson D."/>
            <person name="Mcgee K."/>
            <person name="Jones D."/>
            <person name="Wendel J."/>
            <person name="Stelly D."/>
            <person name="Grimwood J."/>
            <person name="Schmutz J."/>
        </authorList>
    </citation>
    <scope>NUCLEOTIDE SEQUENCE [LARGE SCALE GENOMIC DNA]</scope>
    <source>
        <strain evidence="2">7179.01</strain>
    </source>
</reference>
<organism evidence="2 3">
    <name type="scientific">Gossypium tomentosum</name>
    <name type="common">Hawaiian cotton</name>
    <name type="synonym">Gossypium sandvicense</name>
    <dbReference type="NCBI Taxonomy" id="34277"/>
    <lineage>
        <taxon>Eukaryota</taxon>
        <taxon>Viridiplantae</taxon>
        <taxon>Streptophyta</taxon>
        <taxon>Embryophyta</taxon>
        <taxon>Tracheophyta</taxon>
        <taxon>Spermatophyta</taxon>
        <taxon>Magnoliopsida</taxon>
        <taxon>eudicotyledons</taxon>
        <taxon>Gunneridae</taxon>
        <taxon>Pentapetalae</taxon>
        <taxon>rosids</taxon>
        <taxon>malvids</taxon>
        <taxon>Malvales</taxon>
        <taxon>Malvaceae</taxon>
        <taxon>Malvoideae</taxon>
        <taxon>Gossypium</taxon>
    </lineage>
</organism>
<keyword evidence="1" id="KW-0812">Transmembrane</keyword>
<dbReference type="Proteomes" id="UP000322667">
    <property type="component" value="Chromosome D12"/>
</dbReference>
<evidence type="ECO:0000256" key="1">
    <source>
        <dbReference type="SAM" id="Phobius"/>
    </source>
</evidence>